<dbReference type="AlphaFoldDB" id="A0A951UAG2"/>
<reference evidence="1" key="2">
    <citation type="journal article" date="2022" name="Microbiol. Resour. Announc.">
        <title>Metagenome Sequencing to Explore Phylogenomics of Terrestrial Cyanobacteria.</title>
        <authorList>
            <person name="Ward R.D."/>
            <person name="Stajich J.E."/>
            <person name="Johansen J.R."/>
            <person name="Huntemann M."/>
            <person name="Clum A."/>
            <person name="Foster B."/>
            <person name="Foster B."/>
            <person name="Roux S."/>
            <person name="Palaniappan K."/>
            <person name="Varghese N."/>
            <person name="Mukherjee S."/>
            <person name="Reddy T.B.K."/>
            <person name="Daum C."/>
            <person name="Copeland A."/>
            <person name="Chen I.A."/>
            <person name="Ivanova N.N."/>
            <person name="Kyrpides N.C."/>
            <person name="Shapiro N."/>
            <person name="Eloe-Fadrosh E.A."/>
            <person name="Pietrasiak N."/>
        </authorList>
    </citation>
    <scope>NUCLEOTIDE SEQUENCE</scope>
    <source>
        <strain evidence="1">CPER-KK1</strain>
    </source>
</reference>
<evidence type="ECO:0000313" key="2">
    <source>
        <dbReference type="Proteomes" id="UP000753908"/>
    </source>
</evidence>
<gene>
    <name evidence="1" type="ORF">KME25_16440</name>
</gene>
<protein>
    <submittedName>
        <fullName evidence="1">Uncharacterized protein</fullName>
    </submittedName>
</protein>
<dbReference type="EMBL" id="JAHHIF010000020">
    <property type="protein sequence ID" value="MBW4546015.1"/>
    <property type="molecule type" value="Genomic_DNA"/>
</dbReference>
<name>A0A951UAG2_9CYAN</name>
<dbReference type="Proteomes" id="UP000753908">
    <property type="component" value="Unassembled WGS sequence"/>
</dbReference>
<reference evidence="1" key="1">
    <citation type="submission" date="2021-05" db="EMBL/GenBank/DDBJ databases">
        <authorList>
            <person name="Pietrasiak N."/>
            <person name="Ward R."/>
            <person name="Stajich J.E."/>
            <person name="Kurbessoian T."/>
        </authorList>
    </citation>
    <scope>NUCLEOTIDE SEQUENCE</scope>
    <source>
        <strain evidence="1">CPER-KK1</strain>
    </source>
</reference>
<evidence type="ECO:0000313" key="1">
    <source>
        <dbReference type="EMBL" id="MBW4546015.1"/>
    </source>
</evidence>
<accession>A0A951UAG2</accession>
<comment type="caution">
    <text evidence="1">The sequence shown here is derived from an EMBL/GenBank/DDBJ whole genome shotgun (WGS) entry which is preliminary data.</text>
</comment>
<organism evidence="1 2">
    <name type="scientific">Symplocastrum torsivum CPER-KK1</name>
    <dbReference type="NCBI Taxonomy" id="450513"/>
    <lineage>
        <taxon>Bacteria</taxon>
        <taxon>Bacillati</taxon>
        <taxon>Cyanobacteriota</taxon>
        <taxon>Cyanophyceae</taxon>
        <taxon>Oscillatoriophycideae</taxon>
        <taxon>Oscillatoriales</taxon>
        <taxon>Microcoleaceae</taxon>
        <taxon>Symplocastrum</taxon>
    </lineage>
</organism>
<proteinExistence type="predicted"/>
<sequence>MFLDEDLVGRQEDIELFNNIGCLDTFEGRLTVWLSINQTPRVRWEFEVARGDYTFDALSLDTPPNKLTSWDGSNPQLVVENPTFTYRGGRRRQSIGYAKQVLYGDVGANAHYFDFYIPNTDFIREATGDDLKAITEALKNESFKVEIGNDWSIEIFTAQEVLNWLKPEKQNRGSMITLKIRLFQTKQAFTSVQDLAVKSLIEAKQLISDLFLMLSYANGGHVKPVYVIANKFVKSSTNQIRIENVAALAEAPLISPQEELEQGFIRSYGIKDLLDFIKCFPSFQRMLQTPHWREKCLVILEWYFQATPRLSGRRRNALLPVVANALGTLLENIAKLILVDEEPNPIQRKNNESLSAKPRIKELLNRIGISGEDTVVENFVDIRNNSTHAKTKLIPLTEIQQWEVVLRAVQWVDEVLLWRLGYGGQYRQRNLRSDHGIQPRYDLSRRDSSW</sequence>